<dbReference type="PANTHER" id="PTHR10502:SF102">
    <property type="entry name" value="ANNEXIN B11"/>
    <property type="match status" value="1"/>
</dbReference>
<protein>
    <submittedName>
        <fullName evidence="4">Alpha-10 giardin</fullName>
    </submittedName>
</protein>
<dbReference type="VEuPathDB" id="GiardiaDB:GL50803_005649"/>
<reference evidence="5" key="4">
    <citation type="submission" date="2012-02" db="EMBL/GenBank/DDBJ databases">
        <authorList>
            <person name="Feng W."/>
            <person name="Liu Z."/>
            <person name="Li S."/>
            <person name="Tang W."/>
            <person name="Yang J."/>
        </authorList>
    </citation>
    <scope>NUCLEOTIDE SEQUENCE</scope>
    <source>
        <strain evidence="5">DH</strain>
    </source>
</reference>
<dbReference type="VEuPathDB" id="GiardiaDB:GL50581_2475"/>
<dbReference type="PROSITE" id="PS51897">
    <property type="entry name" value="ANNEXIN_2"/>
    <property type="match status" value="1"/>
</dbReference>
<dbReference type="GO" id="GO:0005737">
    <property type="term" value="C:cytoplasm"/>
    <property type="evidence" value="ECO:0007669"/>
    <property type="project" value="TreeGrafter"/>
</dbReference>
<dbReference type="AlphaFoldDB" id="Q4VPQ6"/>
<dbReference type="Gene3D" id="1.10.220.10">
    <property type="entry name" value="Annexin"/>
    <property type="match status" value="4"/>
</dbReference>
<reference evidence="4" key="2">
    <citation type="journal article" date="2005" name="Int. J. Parasitol.">
        <title>Annexin-like alpha giardins: a new cytoskeletal gene family in Giardia lamblia.</title>
        <authorList>
            <person name="Weiland M.E."/>
            <person name="McArthur A.G."/>
            <person name="Morrison H.G."/>
            <person name="Sogin M.L."/>
            <person name="Svard S.G."/>
        </authorList>
    </citation>
    <scope>NUCLEOTIDE SEQUENCE</scope>
    <source>
        <strain evidence="4">ATCC 50803</strain>
    </source>
</reference>
<evidence type="ECO:0000313" key="5">
    <source>
        <dbReference type="EMBL" id="ESU36320.1"/>
    </source>
</evidence>
<dbReference type="Pfam" id="PF22293">
    <property type="entry name" value="ANXE1_4th"/>
    <property type="match status" value="1"/>
</dbReference>
<dbReference type="EMBL" id="AY781316">
    <property type="protein sequence ID" value="AAX07967.1"/>
    <property type="molecule type" value="Genomic_DNA"/>
</dbReference>
<dbReference type="VEuPathDB" id="GiardiaDB:DHA2_5649"/>
<dbReference type="InterPro" id="IPR037104">
    <property type="entry name" value="Annexin_sf"/>
</dbReference>
<gene>
    <name evidence="5" type="ORF">DHA2_5649</name>
</gene>
<accession>Q4VPQ6</accession>
<keyword evidence="2" id="KW-0677">Repeat</keyword>
<evidence type="ECO:0000313" key="6">
    <source>
        <dbReference type="Proteomes" id="UP000018320"/>
    </source>
</evidence>
<reference evidence="5 6" key="5">
    <citation type="journal article" date="2013" name="Genome Biol. Evol.">
        <title>Genome sequencing of Giardia lamblia genotypes A2 and B isolates (DH and GS) and comparative analysis with the genomes of genotypes A1 and E (WB and Pig).</title>
        <authorList>
            <person name="Adam R.D."/>
            <person name="Dahlstrom E.W."/>
            <person name="Martens C.A."/>
            <person name="Bruno D.P."/>
            <person name="Barbian K.D."/>
            <person name="Ricklefs S.M."/>
            <person name="Hernandez M.M."/>
            <person name="Narla N.P."/>
            <person name="Patel R.B."/>
            <person name="Porcella S.F."/>
            <person name="Nash T.E."/>
        </authorList>
    </citation>
    <scope>NUCLEOTIDE SEQUENCE [LARGE SCALE GENOMIC DNA]</scope>
    <source>
        <strain evidence="5 6">DH</strain>
    </source>
</reference>
<dbReference type="PANTHER" id="PTHR10502">
    <property type="entry name" value="ANNEXIN"/>
    <property type="match status" value="1"/>
</dbReference>
<name>Q4VPQ6_GIAIN</name>
<dbReference type="Proteomes" id="UP000018320">
    <property type="component" value="Unassembled WGS sequence"/>
</dbReference>
<reference evidence="4" key="1">
    <citation type="submission" date="2004-10" db="EMBL/GenBank/DDBJ databases">
        <authorList>
            <person name="Weiland M.E.-L."/>
            <person name="McArthur A.G."/>
            <person name="Morrison H.G."/>
            <person name="Sogin M.L."/>
            <person name="Svard S.G."/>
        </authorList>
    </citation>
    <scope>NUCLEOTIDE SEQUENCE</scope>
    <source>
        <strain evidence="4">ATCC 50803</strain>
    </source>
</reference>
<evidence type="ECO:0000256" key="1">
    <source>
        <dbReference type="ARBA" id="ARBA00007831"/>
    </source>
</evidence>
<dbReference type="InterPro" id="IPR018502">
    <property type="entry name" value="Annexin_repeat"/>
</dbReference>
<accession>A8BSG9</accession>
<reference evidence="6" key="3">
    <citation type="submission" date="2012-02" db="EMBL/GenBank/DDBJ databases">
        <title>Genome sequencing of Giardia lamblia Genotypes A2 and B isolates (DH and GS) and comparative analysis with the genomes of Genotypes A1 and E (WB and Pig).</title>
        <authorList>
            <person name="Adam R."/>
            <person name="Dahlstrom E."/>
            <person name="Martens C."/>
            <person name="Bruno D."/>
            <person name="Barbian K."/>
            <person name="Porcella S.F."/>
            <person name="Nash T."/>
        </authorList>
    </citation>
    <scope>NUCLEOTIDE SEQUENCE</scope>
    <source>
        <strain evidence="6">DH</strain>
    </source>
</reference>
<keyword evidence="3" id="KW-0041">Annexin</keyword>
<proteinExistence type="inferred from homology"/>
<dbReference type="GO" id="GO:0005509">
    <property type="term" value="F:calcium ion binding"/>
    <property type="evidence" value="ECO:0007669"/>
    <property type="project" value="InterPro"/>
</dbReference>
<sequence length="328" mass="37354">MKKFYEKSKINKKVDKNICPCQFTNTRADKNQMVDFIKVADELNRHLIDGNDDGLLKITARYKTAERQEISNAFQAHHGRVISEAIKMYCKKGPFQSLMSMAWEPYPEMKAQNLTTLMKGGKNPKAICDYILTTNPDEWDYITRYYQNSTGRDLSNDLLQELGSKTFWARLCLSWIAFRRAPRNDPAGDAEALRVALSGKKADEDAVVQLLGTTTPDEWARISKAFEISTSRTVHDCMRTVFKGNDLTAAHTAHHFLNNANEGAAYLIFRAVEEKGDVERCARATAMYYDKCPHVKLNYAIFGNLARDIRRVFKSNFGEACCTMWGVL</sequence>
<dbReference type="GO" id="GO:0005544">
    <property type="term" value="F:calcium-dependent phospholipid binding"/>
    <property type="evidence" value="ECO:0007669"/>
    <property type="project" value="InterPro"/>
</dbReference>
<comment type="similarity">
    <text evidence="1">Belongs to the annexin family.</text>
</comment>
<dbReference type="EMBL" id="AHGT01000050">
    <property type="protein sequence ID" value="ESU36320.1"/>
    <property type="molecule type" value="Genomic_DNA"/>
</dbReference>
<dbReference type="OrthoDB" id="37886at2759"/>
<dbReference type="VEuPathDB" id="GiardiaDB:QR46_2511"/>
<evidence type="ECO:0000256" key="3">
    <source>
        <dbReference type="ARBA" id="ARBA00023216"/>
    </source>
</evidence>
<dbReference type="SUPFAM" id="SSF47874">
    <property type="entry name" value="Annexin"/>
    <property type="match status" value="1"/>
</dbReference>
<evidence type="ECO:0000256" key="2">
    <source>
        <dbReference type="ARBA" id="ARBA00022737"/>
    </source>
</evidence>
<organism evidence="4">
    <name type="scientific">Giardia intestinalis</name>
    <name type="common">Giardia lamblia</name>
    <dbReference type="NCBI Taxonomy" id="5741"/>
    <lineage>
        <taxon>Eukaryota</taxon>
        <taxon>Metamonada</taxon>
        <taxon>Diplomonadida</taxon>
        <taxon>Hexamitidae</taxon>
        <taxon>Giardiinae</taxon>
        <taxon>Giardia</taxon>
    </lineage>
</organism>
<evidence type="ECO:0000313" key="4">
    <source>
        <dbReference type="EMBL" id="AAX07967.1"/>
    </source>
</evidence>
<dbReference type="GO" id="GO:0001786">
    <property type="term" value="F:phosphatidylserine binding"/>
    <property type="evidence" value="ECO:0007669"/>
    <property type="project" value="TreeGrafter"/>
</dbReference>
<dbReference type="GO" id="GO:0005886">
    <property type="term" value="C:plasma membrane"/>
    <property type="evidence" value="ECO:0007669"/>
    <property type="project" value="TreeGrafter"/>
</dbReference>
<dbReference type="KEGG" id="gla:GL50803_005649"/>